<comment type="similarity">
    <text evidence="1 8">Belongs to the peptidase S8 family.</text>
</comment>
<dbReference type="AlphaFoldDB" id="K0R2V3"/>
<dbReference type="InterPro" id="IPR036852">
    <property type="entry name" value="Peptidase_S8/S53_dom_sf"/>
</dbReference>
<dbReference type="PROSITE" id="PS00137">
    <property type="entry name" value="SUBTILASE_HIS"/>
    <property type="match status" value="1"/>
</dbReference>
<feature type="region of interest" description="Disordered" evidence="9">
    <location>
        <begin position="656"/>
        <end position="700"/>
    </location>
</feature>
<dbReference type="GO" id="GO:0046872">
    <property type="term" value="F:metal ion binding"/>
    <property type="evidence" value="ECO:0007669"/>
    <property type="project" value="UniProtKB-KW"/>
</dbReference>
<evidence type="ECO:0000256" key="9">
    <source>
        <dbReference type="SAM" id="MobiDB-lite"/>
    </source>
</evidence>
<dbReference type="GO" id="GO:0004252">
    <property type="term" value="F:serine-type endopeptidase activity"/>
    <property type="evidence" value="ECO:0007669"/>
    <property type="project" value="UniProtKB-UniRule"/>
</dbReference>
<dbReference type="PROSITE" id="PS00138">
    <property type="entry name" value="SUBTILASE_SER"/>
    <property type="match status" value="1"/>
</dbReference>
<evidence type="ECO:0000256" key="8">
    <source>
        <dbReference type="PROSITE-ProRule" id="PRU01240"/>
    </source>
</evidence>
<comment type="caution">
    <text evidence="12">The sequence shown here is derived from an EMBL/GenBank/DDBJ whole genome shotgun (WGS) entry which is preliminary data.</text>
</comment>
<protein>
    <recommendedName>
        <fullName evidence="7">subtilisin</fullName>
        <ecNumber evidence="7">3.4.21.62</ecNumber>
    </recommendedName>
</protein>
<evidence type="ECO:0000256" key="5">
    <source>
        <dbReference type="ARBA" id="ARBA00022825"/>
    </source>
</evidence>
<keyword evidence="2 8" id="KW-0645">Protease</keyword>
<dbReference type="PANTHER" id="PTHR43806">
    <property type="entry name" value="PEPTIDASE S8"/>
    <property type="match status" value="1"/>
</dbReference>
<dbReference type="EC" id="3.4.21.62" evidence="7"/>
<keyword evidence="4 8" id="KW-0378">Hydrolase</keyword>
<feature type="active site" description="Charge relay system" evidence="8">
    <location>
        <position position="249"/>
    </location>
</feature>
<keyword evidence="5 8" id="KW-0720">Serine protease</keyword>
<dbReference type="InterPro" id="IPR022398">
    <property type="entry name" value="Peptidase_S8_His-AS"/>
</dbReference>
<feature type="signal peptide" evidence="10">
    <location>
        <begin position="1"/>
        <end position="20"/>
    </location>
</feature>
<dbReference type="InterPro" id="IPR050131">
    <property type="entry name" value="Peptidase_S8_subtilisin-like"/>
</dbReference>
<name>K0R2V3_THAOC</name>
<sequence length="944" mass="97961">MVRHTSLVLLGLGTFGSALAQQSILVGFSDEAGLEAVLERVNPPPDEVGAFSGGVGATKEPTMFRRPLKVARKATGSGSGRKLGIFDGTGNSPGPTEPAESETELTIGFLRVDFTDEDGLPIYSNNTDIDKEIDALNLLPGVTIAELNGEVKALDFPTNVKEGNVRGSSLQGQIERVLAEAETWGIFEMFWAGGSQEVTPQSDVTICVIDTGYDRGHDDLPDTSDGLTGFTPPGQGGSFGVWDDDGSSHGTHVAGTIGAIGSNNIGVVGVNPDPSKFNFHIGKGLGDNGSGSYSGIIDCIEDCVANGADVISMSLGGSGSTNLMESACEAAYDDGVLVIAAAGNDGPSESYLYPASYPVVMSVASVQRGSGPDTNSFGRASSFTQPNDQVEIAGPGSSVYSTVPNDGYGTKSGTSMATPHVSGIAAWLISLFPKCKANQIRNAMLNSVREPPRAADGWDKVYGHGIVDAGAAYSLLSSAGCVGAGGLSPSDAGEDPSEMGQGGTYQRDIGCTEDHHCYIGASFGPRFCNTDLSPNRCAPGTAPPPSPTASPTPFTPCVGADVKITVEFKTDDWPVESSWTLSQTCGSGFSESSPSYSERFKVHIENYCTSNGEFVLTVNDSYGDGLFEGGYFKVYRDDVEMISAFGVDFGSSTTESFGSCAPVTPSPSKSPVTPIPSTSPSISPTSQPTTSQSPTKSSAPALEATFDIEITAPKCGEISSSCTATSDLLIGTAANDEPNQGDDKSSNTIDGCQDGSNGSYGTDESIEWLSIVSVDPDSDEPWDQPLKVGGRAKIIAGLHAYRGGDGNDPSQVSNDYADFYFSSQANPPDWKFLDTIQLSGDEVDSDGFGTFTSKSFIIEEGTPMQAIRVDFRYQGDRDDEACTGGQWADTDDLSFFVAPATAPPTSSPTSGSPTTSPTSSPSSTPTVAPSVSPSASPTSGSPTT</sequence>
<dbReference type="InterPro" id="IPR015500">
    <property type="entry name" value="Peptidase_S8_subtilisin-rel"/>
</dbReference>
<evidence type="ECO:0000313" key="12">
    <source>
        <dbReference type="EMBL" id="EJK45589.1"/>
    </source>
</evidence>
<dbReference type="InterPro" id="IPR000209">
    <property type="entry name" value="Peptidase_S8/S53_dom"/>
</dbReference>
<evidence type="ECO:0000256" key="3">
    <source>
        <dbReference type="ARBA" id="ARBA00022723"/>
    </source>
</evidence>
<feature type="compositionally biased region" description="Low complexity" evidence="9">
    <location>
        <begin position="661"/>
        <end position="700"/>
    </location>
</feature>
<dbReference type="PRINTS" id="PR00723">
    <property type="entry name" value="SUBTILISIN"/>
</dbReference>
<dbReference type="InterPro" id="IPR034202">
    <property type="entry name" value="Subtilisin_Carlsberg-like"/>
</dbReference>
<evidence type="ECO:0000256" key="7">
    <source>
        <dbReference type="ARBA" id="ARBA00023619"/>
    </source>
</evidence>
<dbReference type="Gene3D" id="3.40.50.200">
    <property type="entry name" value="Peptidase S8/S53 domain"/>
    <property type="match status" value="1"/>
</dbReference>
<proteinExistence type="inferred from homology"/>
<organism evidence="12 13">
    <name type="scientific">Thalassiosira oceanica</name>
    <name type="common">Marine diatom</name>
    <dbReference type="NCBI Taxonomy" id="159749"/>
    <lineage>
        <taxon>Eukaryota</taxon>
        <taxon>Sar</taxon>
        <taxon>Stramenopiles</taxon>
        <taxon>Ochrophyta</taxon>
        <taxon>Bacillariophyta</taxon>
        <taxon>Coscinodiscophyceae</taxon>
        <taxon>Thalassiosirophycidae</taxon>
        <taxon>Thalassiosirales</taxon>
        <taxon>Thalassiosiraceae</taxon>
        <taxon>Thalassiosira</taxon>
    </lineage>
</organism>
<feature type="active site" description="Charge relay system" evidence="8">
    <location>
        <position position="210"/>
    </location>
</feature>
<feature type="region of interest" description="Disordered" evidence="9">
    <location>
        <begin position="81"/>
        <end position="101"/>
    </location>
</feature>
<dbReference type="EMBL" id="AGNL01048404">
    <property type="protein sequence ID" value="EJK45589.1"/>
    <property type="molecule type" value="Genomic_DNA"/>
</dbReference>
<feature type="chain" id="PRO_5003839871" description="subtilisin" evidence="10">
    <location>
        <begin position="21"/>
        <end position="944"/>
    </location>
</feature>
<feature type="compositionally biased region" description="Low complexity" evidence="9">
    <location>
        <begin position="907"/>
        <end position="944"/>
    </location>
</feature>
<accession>K0R2V3</accession>
<keyword evidence="13" id="KW-1185">Reference proteome</keyword>
<dbReference type="CDD" id="cd07477">
    <property type="entry name" value="Peptidases_S8_Subtilisin_subset"/>
    <property type="match status" value="1"/>
</dbReference>
<keyword evidence="3" id="KW-0479">Metal-binding</keyword>
<evidence type="ECO:0000256" key="6">
    <source>
        <dbReference type="ARBA" id="ARBA00023529"/>
    </source>
</evidence>
<comment type="catalytic activity">
    <reaction evidence="6">
        <text>Hydrolysis of proteins with broad specificity for peptide bonds, and a preference for a large uncharged residue in P1. Hydrolyzes peptide amides.</text>
        <dbReference type="EC" id="3.4.21.62"/>
    </reaction>
</comment>
<dbReference type="Proteomes" id="UP000266841">
    <property type="component" value="Unassembled WGS sequence"/>
</dbReference>
<dbReference type="GO" id="GO:0005615">
    <property type="term" value="C:extracellular space"/>
    <property type="evidence" value="ECO:0007669"/>
    <property type="project" value="TreeGrafter"/>
</dbReference>
<gene>
    <name evidence="12" type="ORF">THAOC_35791</name>
</gene>
<dbReference type="PANTHER" id="PTHR43806:SF11">
    <property type="entry name" value="CEREVISIN-RELATED"/>
    <property type="match status" value="1"/>
</dbReference>
<evidence type="ECO:0000259" key="11">
    <source>
        <dbReference type="Pfam" id="PF00082"/>
    </source>
</evidence>
<evidence type="ECO:0000256" key="10">
    <source>
        <dbReference type="SAM" id="SignalP"/>
    </source>
</evidence>
<feature type="region of interest" description="Disordered" evidence="9">
    <location>
        <begin position="733"/>
        <end position="762"/>
    </location>
</feature>
<dbReference type="PROSITE" id="PS51892">
    <property type="entry name" value="SUBTILASE"/>
    <property type="match status" value="1"/>
</dbReference>
<dbReference type="SUPFAM" id="SSF52743">
    <property type="entry name" value="Subtilisin-like"/>
    <property type="match status" value="1"/>
</dbReference>
<feature type="compositionally biased region" description="Polar residues" evidence="9">
    <location>
        <begin position="746"/>
        <end position="762"/>
    </location>
</feature>
<evidence type="ECO:0000256" key="2">
    <source>
        <dbReference type="ARBA" id="ARBA00022670"/>
    </source>
</evidence>
<keyword evidence="10" id="KW-0732">Signal</keyword>
<dbReference type="GO" id="GO:0006508">
    <property type="term" value="P:proteolysis"/>
    <property type="evidence" value="ECO:0007669"/>
    <property type="project" value="UniProtKB-KW"/>
</dbReference>
<feature type="region of interest" description="Disordered" evidence="9">
    <location>
        <begin position="896"/>
        <end position="944"/>
    </location>
</feature>
<dbReference type="Pfam" id="PF00082">
    <property type="entry name" value="Peptidase_S8"/>
    <property type="match status" value="1"/>
</dbReference>
<reference evidence="12 13" key="1">
    <citation type="journal article" date="2012" name="Genome Biol.">
        <title>Genome and low-iron response of an oceanic diatom adapted to chronic iron limitation.</title>
        <authorList>
            <person name="Lommer M."/>
            <person name="Specht M."/>
            <person name="Roy A.S."/>
            <person name="Kraemer L."/>
            <person name="Andreson R."/>
            <person name="Gutowska M.A."/>
            <person name="Wolf J."/>
            <person name="Bergner S.V."/>
            <person name="Schilhabel M.B."/>
            <person name="Klostermeier U.C."/>
            <person name="Beiko R.G."/>
            <person name="Rosenstiel P."/>
            <person name="Hippler M."/>
            <person name="Laroche J."/>
        </authorList>
    </citation>
    <scope>NUCLEOTIDE SEQUENCE [LARGE SCALE GENOMIC DNA]</scope>
    <source>
        <strain evidence="12 13">CCMP1005</strain>
    </source>
</reference>
<dbReference type="OrthoDB" id="43334at2759"/>
<evidence type="ECO:0000313" key="13">
    <source>
        <dbReference type="Proteomes" id="UP000266841"/>
    </source>
</evidence>
<feature type="domain" description="Peptidase S8/S53" evidence="11">
    <location>
        <begin position="202"/>
        <end position="465"/>
    </location>
</feature>
<dbReference type="InterPro" id="IPR023828">
    <property type="entry name" value="Peptidase_S8_Ser-AS"/>
</dbReference>
<dbReference type="eggNOG" id="KOG1153">
    <property type="taxonomic scope" value="Eukaryota"/>
</dbReference>
<evidence type="ECO:0000256" key="1">
    <source>
        <dbReference type="ARBA" id="ARBA00011073"/>
    </source>
</evidence>
<feature type="active site" description="Charge relay system" evidence="8">
    <location>
        <position position="415"/>
    </location>
</feature>
<feature type="non-terminal residue" evidence="12">
    <location>
        <position position="944"/>
    </location>
</feature>
<evidence type="ECO:0000256" key="4">
    <source>
        <dbReference type="ARBA" id="ARBA00022801"/>
    </source>
</evidence>